<dbReference type="EMBL" id="CP035492">
    <property type="protein sequence ID" value="QAY65370.1"/>
    <property type="molecule type" value="Genomic_DNA"/>
</dbReference>
<dbReference type="KEGG" id="pprt:ET464_02210"/>
<dbReference type="AlphaFoldDB" id="A0A4P6EQW6"/>
<dbReference type="Proteomes" id="UP000293568">
    <property type="component" value="Chromosome"/>
</dbReference>
<evidence type="ECO:0000313" key="1">
    <source>
        <dbReference type="EMBL" id="QAY65370.1"/>
    </source>
</evidence>
<reference evidence="1 2" key="1">
    <citation type="submission" date="2019-01" db="EMBL/GenBank/DDBJ databases">
        <title>Genome sequencing of strain FW100M-2.</title>
        <authorList>
            <person name="Heo J."/>
            <person name="Kim S.-J."/>
            <person name="Kim J.-S."/>
            <person name="Hong S.-B."/>
            <person name="Kwon S.-W."/>
        </authorList>
    </citation>
    <scope>NUCLEOTIDE SEQUENCE [LARGE SCALE GENOMIC DNA]</scope>
    <source>
        <strain evidence="1 2">FW100M-2</strain>
    </source>
</reference>
<protein>
    <submittedName>
        <fullName evidence="1">Uncharacterized protein</fullName>
    </submittedName>
</protein>
<sequence>MPVGFRPPPLSVAVSADAEADGCGVLLGLLELPALFVPELFEQANNNAEHNTSEAVTDHIFLPVFKYEPSLLNCFL</sequence>
<name>A0A4P6EQW6_9BACL</name>
<organism evidence="1 2">
    <name type="scientific">Paenibacillus protaetiae</name>
    <dbReference type="NCBI Taxonomy" id="2509456"/>
    <lineage>
        <taxon>Bacteria</taxon>
        <taxon>Bacillati</taxon>
        <taxon>Bacillota</taxon>
        <taxon>Bacilli</taxon>
        <taxon>Bacillales</taxon>
        <taxon>Paenibacillaceae</taxon>
        <taxon>Paenibacillus</taxon>
    </lineage>
</organism>
<gene>
    <name evidence="1" type="ORF">ET464_02210</name>
</gene>
<accession>A0A4P6EQW6</accession>
<proteinExistence type="predicted"/>
<keyword evidence="2" id="KW-1185">Reference proteome</keyword>
<evidence type="ECO:0000313" key="2">
    <source>
        <dbReference type="Proteomes" id="UP000293568"/>
    </source>
</evidence>